<dbReference type="OrthoDB" id="288942at2759"/>
<dbReference type="PANTHER" id="PTHR43462:SF1">
    <property type="entry name" value="ALANYL-TRNA EDITING PROTEIN AARSD1"/>
    <property type="match status" value="1"/>
</dbReference>
<dbReference type="InterPro" id="IPR012947">
    <property type="entry name" value="tRNA_SAD"/>
</dbReference>
<dbReference type="SUPFAM" id="SSF50447">
    <property type="entry name" value="Translation proteins"/>
    <property type="match status" value="1"/>
</dbReference>
<dbReference type="AlphaFoldDB" id="A0A6A5Y9Q0"/>
<dbReference type="SMART" id="SM00863">
    <property type="entry name" value="tRNA_SAD"/>
    <property type="match status" value="1"/>
</dbReference>
<dbReference type="EMBL" id="ML978066">
    <property type="protein sequence ID" value="KAF2022148.1"/>
    <property type="molecule type" value="Genomic_DNA"/>
</dbReference>
<dbReference type="InterPro" id="IPR018163">
    <property type="entry name" value="Thr/Ala-tRNA-synth_IIc_edit"/>
</dbReference>
<dbReference type="Pfam" id="PF07973">
    <property type="entry name" value="tRNA_SAD"/>
    <property type="match status" value="1"/>
</dbReference>
<feature type="domain" description="Threonyl/alanyl tRNA synthetase SAD" evidence="6">
    <location>
        <begin position="225"/>
        <end position="268"/>
    </location>
</feature>
<sequence length="440" mass="47876">MAVASGPIIPRVVGALSCQEDSYLQRLKTEVVSCVEYQPPAETSKPKSKKSSKTPSETNSTTAKTYLIEFADSVLFPEGGGQPTDHGSITPLSGSPHDTIPIANLQRHGLRCVAFSPKPLDPGTSVQQDVDFKRRWDLMQQHTGQHLLSAIMDTMDLETLGWGMGAAGEMNYVEIPRKPTDEELRSIQNRCNEAIRENMTITVETPGNVKADSLPDDYDKDKGVVRFIKIGDLDYNACCGTHLKQTSHISLILLHHTQPIRGTNCRLFFSCGDRAINLAAESINSLRTIGVSLSSGSSPTEVQGTVQRLQESLTDAKRKEKKLLVEVSKFEGDRIKADLADGKPGWCHRPTDGLDFLNSVVIEIRDALGEKGVAILVSGQEKEVGSIMVIGESSLVEQNAAKVKEIVSSVKGGGKGSKWQGKVTEWKKGEVEALRKAVQG</sequence>
<gene>
    <name evidence="7" type="ORF">BU24DRAFT_417807</name>
</gene>
<evidence type="ECO:0000256" key="3">
    <source>
        <dbReference type="ARBA" id="ARBA00022723"/>
    </source>
</evidence>
<keyword evidence="4" id="KW-0862">Zinc</keyword>
<comment type="cofactor">
    <cofactor evidence="1">
        <name>Zn(2+)</name>
        <dbReference type="ChEBI" id="CHEBI:29105"/>
    </cofactor>
</comment>
<evidence type="ECO:0000256" key="4">
    <source>
        <dbReference type="ARBA" id="ARBA00022833"/>
    </source>
</evidence>
<protein>
    <submittedName>
        <fullName evidence="7">ThrRS/AlaRS common domain-containing protein</fullName>
    </submittedName>
</protein>
<feature type="region of interest" description="Disordered" evidence="5">
    <location>
        <begin position="39"/>
        <end position="61"/>
    </location>
</feature>
<organism evidence="7 8">
    <name type="scientific">Aaosphaeria arxii CBS 175.79</name>
    <dbReference type="NCBI Taxonomy" id="1450172"/>
    <lineage>
        <taxon>Eukaryota</taxon>
        <taxon>Fungi</taxon>
        <taxon>Dikarya</taxon>
        <taxon>Ascomycota</taxon>
        <taxon>Pezizomycotina</taxon>
        <taxon>Dothideomycetes</taxon>
        <taxon>Pleosporomycetidae</taxon>
        <taxon>Pleosporales</taxon>
        <taxon>Pleosporales incertae sedis</taxon>
        <taxon>Aaosphaeria</taxon>
    </lineage>
</organism>
<dbReference type="GO" id="GO:0005524">
    <property type="term" value="F:ATP binding"/>
    <property type="evidence" value="ECO:0007669"/>
    <property type="project" value="InterPro"/>
</dbReference>
<dbReference type="InterPro" id="IPR009000">
    <property type="entry name" value="Transl_B-barrel_sf"/>
</dbReference>
<dbReference type="Gene3D" id="2.40.30.130">
    <property type="match status" value="1"/>
</dbReference>
<dbReference type="GO" id="GO:0004812">
    <property type="term" value="F:aminoacyl-tRNA ligase activity"/>
    <property type="evidence" value="ECO:0007669"/>
    <property type="project" value="InterPro"/>
</dbReference>
<keyword evidence="3" id="KW-0479">Metal-binding</keyword>
<evidence type="ECO:0000259" key="6">
    <source>
        <dbReference type="SMART" id="SM00863"/>
    </source>
</evidence>
<evidence type="ECO:0000313" key="7">
    <source>
        <dbReference type="EMBL" id="KAF2022148.1"/>
    </source>
</evidence>
<evidence type="ECO:0000256" key="5">
    <source>
        <dbReference type="SAM" id="MobiDB-lite"/>
    </source>
</evidence>
<dbReference type="RefSeq" id="XP_033390487.1">
    <property type="nucleotide sequence ID" value="XM_033526812.1"/>
</dbReference>
<keyword evidence="8" id="KW-1185">Reference proteome</keyword>
<dbReference type="GeneID" id="54284209"/>
<evidence type="ECO:0000313" key="8">
    <source>
        <dbReference type="Proteomes" id="UP000799778"/>
    </source>
</evidence>
<dbReference type="GO" id="GO:0046872">
    <property type="term" value="F:metal ion binding"/>
    <property type="evidence" value="ECO:0007669"/>
    <property type="project" value="UniProtKB-KW"/>
</dbReference>
<dbReference type="InterPro" id="IPR051335">
    <property type="entry name" value="Alanyl-tRNA_Editing_Enzymes"/>
</dbReference>
<dbReference type="Proteomes" id="UP000799778">
    <property type="component" value="Unassembled WGS sequence"/>
</dbReference>
<dbReference type="PANTHER" id="PTHR43462">
    <property type="entry name" value="ALANYL-TRNA EDITING PROTEIN"/>
    <property type="match status" value="1"/>
</dbReference>
<comment type="similarity">
    <text evidence="2">Belongs to the class-II aminoacyl-tRNA synthetase family. Alax-L subfamily.</text>
</comment>
<name>A0A6A5Y9Q0_9PLEO</name>
<proteinExistence type="inferred from homology"/>
<evidence type="ECO:0000256" key="1">
    <source>
        <dbReference type="ARBA" id="ARBA00001947"/>
    </source>
</evidence>
<dbReference type="SUPFAM" id="SSF55186">
    <property type="entry name" value="ThrRS/AlaRS common domain"/>
    <property type="match status" value="1"/>
</dbReference>
<evidence type="ECO:0000256" key="2">
    <source>
        <dbReference type="ARBA" id="ARBA00008429"/>
    </source>
</evidence>
<dbReference type="Gene3D" id="3.30.980.10">
    <property type="entry name" value="Threonyl-trna Synthetase, Chain A, domain 2"/>
    <property type="match status" value="1"/>
</dbReference>
<dbReference type="GO" id="GO:0043039">
    <property type="term" value="P:tRNA aminoacylation"/>
    <property type="evidence" value="ECO:0007669"/>
    <property type="project" value="InterPro"/>
</dbReference>
<accession>A0A6A5Y9Q0</accession>
<reference evidence="7" key="1">
    <citation type="journal article" date="2020" name="Stud. Mycol.">
        <title>101 Dothideomycetes genomes: a test case for predicting lifestyles and emergence of pathogens.</title>
        <authorList>
            <person name="Haridas S."/>
            <person name="Albert R."/>
            <person name="Binder M."/>
            <person name="Bloem J."/>
            <person name="Labutti K."/>
            <person name="Salamov A."/>
            <person name="Andreopoulos B."/>
            <person name="Baker S."/>
            <person name="Barry K."/>
            <person name="Bills G."/>
            <person name="Bluhm B."/>
            <person name="Cannon C."/>
            <person name="Castanera R."/>
            <person name="Culley D."/>
            <person name="Daum C."/>
            <person name="Ezra D."/>
            <person name="Gonzalez J."/>
            <person name="Henrissat B."/>
            <person name="Kuo A."/>
            <person name="Liang C."/>
            <person name="Lipzen A."/>
            <person name="Lutzoni F."/>
            <person name="Magnuson J."/>
            <person name="Mondo S."/>
            <person name="Nolan M."/>
            <person name="Ohm R."/>
            <person name="Pangilinan J."/>
            <person name="Park H.-J."/>
            <person name="Ramirez L."/>
            <person name="Alfaro M."/>
            <person name="Sun H."/>
            <person name="Tritt A."/>
            <person name="Yoshinaga Y."/>
            <person name="Zwiers L.-H."/>
            <person name="Turgeon B."/>
            <person name="Goodwin S."/>
            <person name="Spatafora J."/>
            <person name="Crous P."/>
            <person name="Grigoriev I."/>
        </authorList>
    </citation>
    <scope>NUCLEOTIDE SEQUENCE</scope>
    <source>
        <strain evidence="7">CBS 175.79</strain>
    </source>
</reference>
<dbReference type="GO" id="GO:0002196">
    <property type="term" value="F:Ser-tRNA(Ala) deacylase activity"/>
    <property type="evidence" value="ECO:0007669"/>
    <property type="project" value="TreeGrafter"/>
</dbReference>